<proteinExistence type="inferred from homology"/>
<dbReference type="Pfam" id="PF00535">
    <property type="entry name" value="Glycos_transf_2"/>
    <property type="match status" value="1"/>
</dbReference>
<dbReference type="Proteomes" id="UP000178666">
    <property type="component" value="Chromosome"/>
</dbReference>
<gene>
    <name evidence="8" type="ORF">A8L58_15135</name>
    <name evidence="7" type="ORF">AXH35_13680</name>
</gene>
<keyword evidence="10" id="KW-1185">Reference proteome</keyword>
<comment type="pathway">
    <text evidence="1">Cell wall biogenesis; cell wall polysaccharide biosynthesis.</text>
</comment>
<reference evidence="8 10" key="1">
    <citation type="journal article" date="2016" name="Plant Dis.">
        <title>Improved production of propionic acid using genome shuffling.</title>
        <authorList>
            <person name="Luna-Flores C.H."/>
            <person name="Palfreyman R.W."/>
            <person name="Kromer J.O."/>
            <person name="Nielsen L.K."/>
            <person name="Marcellin E."/>
        </authorList>
    </citation>
    <scope>NUCLEOTIDE SEQUENCE [LARGE SCALE GENOMIC DNA]</scope>
    <source>
        <strain evidence="8 10">F3E8</strain>
    </source>
</reference>
<feature type="region of interest" description="Disordered" evidence="5">
    <location>
        <begin position="1"/>
        <end position="20"/>
    </location>
</feature>
<name>A0AAC8YH33_9ACTN</name>
<evidence type="ECO:0000256" key="5">
    <source>
        <dbReference type="SAM" id="MobiDB-lite"/>
    </source>
</evidence>
<keyword evidence="4" id="KW-0808">Transferase</keyword>
<evidence type="ECO:0000313" key="10">
    <source>
        <dbReference type="Proteomes" id="UP000178666"/>
    </source>
</evidence>
<accession>A0AAC8YH33</accession>
<dbReference type="AlphaFoldDB" id="A0AAC8YH33"/>
<evidence type="ECO:0000313" key="7">
    <source>
        <dbReference type="EMBL" id="AMS06334.1"/>
    </source>
</evidence>
<evidence type="ECO:0000256" key="1">
    <source>
        <dbReference type="ARBA" id="ARBA00004776"/>
    </source>
</evidence>
<dbReference type="PANTHER" id="PTHR43179:SF12">
    <property type="entry name" value="GALACTOFURANOSYLTRANSFERASE GLFT2"/>
    <property type="match status" value="1"/>
</dbReference>
<dbReference type="SUPFAM" id="SSF53448">
    <property type="entry name" value="Nucleotide-diphospho-sugar transferases"/>
    <property type="match status" value="1"/>
</dbReference>
<dbReference type="InterPro" id="IPR029044">
    <property type="entry name" value="Nucleotide-diphossugar_trans"/>
</dbReference>
<feature type="domain" description="Glycosyltransferase 2-like" evidence="6">
    <location>
        <begin position="27"/>
        <end position="174"/>
    </location>
</feature>
<evidence type="ECO:0000256" key="3">
    <source>
        <dbReference type="ARBA" id="ARBA00022676"/>
    </source>
</evidence>
<evidence type="ECO:0000256" key="4">
    <source>
        <dbReference type="ARBA" id="ARBA00022679"/>
    </source>
</evidence>
<dbReference type="PANTHER" id="PTHR43179">
    <property type="entry name" value="RHAMNOSYLTRANSFERASE WBBL"/>
    <property type="match status" value="1"/>
</dbReference>
<evidence type="ECO:0000313" key="8">
    <source>
        <dbReference type="EMBL" id="AOZ47789.1"/>
    </source>
</evidence>
<evidence type="ECO:0000256" key="2">
    <source>
        <dbReference type="ARBA" id="ARBA00006739"/>
    </source>
</evidence>
<dbReference type="EMBL" id="CP014352">
    <property type="protein sequence ID" value="AMS06334.1"/>
    <property type="molecule type" value="Genomic_DNA"/>
</dbReference>
<evidence type="ECO:0000313" key="9">
    <source>
        <dbReference type="Proteomes" id="UP000075221"/>
    </source>
</evidence>
<evidence type="ECO:0000259" key="6">
    <source>
        <dbReference type="Pfam" id="PF00535"/>
    </source>
</evidence>
<organism evidence="7 9">
    <name type="scientific">Acidipropionibacterium acidipropionici</name>
    <dbReference type="NCBI Taxonomy" id="1748"/>
    <lineage>
        <taxon>Bacteria</taxon>
        <taxon>Bacillati</taxon>
        <taxon>Actinomycetota</taxon>
        <taxon>Actinomycetes</taxon>
        <taxon>Propionibacteriales</taxon>
        <taxon>Propionibacteriaceae</taxon>
        <taxon>Acidipropionibacterium</taxon>
    </lineage>
</organism>
<keyword evidence="3" id="KW-0328">Glycosyltransferase</keyword>
<sequence length="324" mass="34730">MDDVYHSGSEAPTAGPDSRAGGSRVLVAVTTFRRTVLLPGLIARIRQEMAEAPCTSRLLIVDNDPDCSARPIADAAGAGYLPVARPGIAAARQAALAAGRPDELTVMIDDDVMPQPGWLSELFSVWEETRAAVVMGFVDYVWPPGCDPWVSDSGFMRRTRHGRAEELGYLATSNALFDTGQVRSLGVDFDVSLGLAGGEDTRFGRDVLAAGGRIVAAPDSVVRADIPPERATRAFARRRARAQGASRSRLLIDDPRPAVRLLRSGQHLIGGVVRLAAFSAGALVFPARVDRRRNAVFTRRAWFAQGRILGAVGKGSPLYTRTQG</sequence>
<dbReference type="GO" id="GO:0016757">
    <property type="term" value="F:glycosyltransferase activity"/>
    <property type="evidence" value="ECO:0007669"/>
    <property type="project" value="UniProtKB-KW"/>
</dbReference>
<dbReference type="Proteomes" id="UP000075221">
    <property type="component" value="Chromosome"/>
</dbReference>
<dbReference type="Gene3D" id="3.90.550.10">
    <property type="entry name" value="Spore Coat Polysaccharide Biosynthesis Protein SpsA, Chain A"/>
    <property type="match status" value="1"/>
</dbReference>
<dbReference type="EMBL" id="CP015970">
    <property type="protein sequence ID" value="AOZ47789.1"/>
    <property type="molecule type" value="Genomic_DNA"/>
</dbReference>
<dbReference type="InterPro" id="IPR001173">
    <property type="entry name" value="Glyco_trans_2-like"/>
</dbReference>
<protein>
    <submittedName>
        <fullName evidence="7">Glycosyltransferase</fullName>
    </submittedName>
</protein>
<dbReference type="RefSeq" id="WP_015069532.1">
    <property type="nucleotide sequence ID" value="NZ_CP014352.1"/>
</dbReference>
<comment type="similarity">
    <text evidence="2">Belongs to the glycosyltransferase 2 family.</text>
</comment>
<reference evidence="7 9" key="2">
    <citation type="submission" date="2016-02" db="EMBL/GenBank/DDBJ databases">
        <title>Complete Genome Sequence of Propionibacterium acidipropionici ATCC 55737.</title>
        <authorList>
            <person name="Luna Flores C.H."/>
            <person name="Nielsen L.K."/>
            <person name="Marcellin E."/>
        </authorList>
    </citation>
    <scope>NUCLEOTIDE SEQUENCE [LARGE SCALE GENOMIC DNA]</scope>
    <source>
        <strain evidence="7 9">ATCC 55737</strain>
    </source>
</reference>
<dbReference type="OMA" id="CEITCLV"/>